<keyword evidence="3" id="KW-1185">Reference proteome</keyword>
<name>B4IQN9_DROSE</name>
<gene>
    <name evidence="2" type="primary">Dsec\GM19354</name>
    <name evidence="2" type="ORF">Dsec_GM19354</name>
</gene>
<accession>B4IQN9</accession>
<dbReference type="EMBL" id="CH689156">
    <property type="protein sequence ID" value="EDW45280.1"/>
    <property type="molecule type" value="Genomic_DNA"/>
</dbReference>
<organism evidence="3">
    <name type="scientific">Drosophila sechellia</name>
    <name type="common">Fruit fly</name>
    <dbReference type="NCBI Taxonomy" id="7238"/>
    <lineage>
        <taxon>Eukaryota</taxon>
        <taxon>Metazoa</taxon>
        <taxon>Ecdysozoa</taxon>
        <taxon>Arthropoda</taxon>
        <taxon>Hexapoda</taxon>
        <taxon>Insecta</taxon>
        <taxon>Pterygota</taxon>
        <taxon>Neoptera</taxon>
        <taxon>Endopterygota</taxon>
        <taxon>Diptera</taxon>
        <taxon>Brachycera</taxon>
        <taxon>Muscomorpha</taxon>
        <taxon>Ephydroidea</taxon>
        <taxon>Drosophilidae</taxon>
        <taxon>Drosophila</taxon>
        <taxon>Sophophora</taxon>
    </lineage>
</organism>
<dbReference type="HOGENOM" id="CLU_2471459_0_0_1"/>
<dbReference type="Proteomes" id="UP000001292">
    <property type="component" value="Unassembled WGS sequence"/>
</dbReference>
<proteinExistence type="predicted"/>
<protein>
    <submittedName>
        <fullName evidence="2">GM19354</fullName>
    </submittedName>
</protein>
<evidence type="ECO:0000256" key="1">
    <source>
        <dbReference type="SAM" id="MobiDB-lite"/>
    </source>
</evidence>
<evidence type="ECO:0000313" key="3">
    <source>
        <dbReference type="Proteomes" id="UP000001292"/>
    </source>
</evidence>
<dbReference type="STRING" id="7238.B4IQN9"/>
<sequence length="88" mass="9987">MPTSLMHQQGYQRLQKQSSHILADGNANKAIQQMRKRKMDGGLDDSMGQPSKTKFVPHSKYQFSKVRALDRHNLIIITSIPHVNSLTT</sequence>
<feature type="region of interest" description="Disordered" evidence="1">
    <location>
        <begin position="33"/>
        <end position="55"/>
    </location>
</feature>
<dbReference type="AlphaFoldDB" id="B4IQN9"/>
<evidence type="ECO:0000313" key="2">
    <source>
        <dbReference type="EMBL" id="EDW45280.1"/>
    </source>
</evidence>
<reference evidence="2 3" key="1">
    <citation type="journal article" date="2007" name="Nature">
        <title>Evolution of genes and genomes on the Drosophila phylogeny.</title>
        <authorList>
            <consortium name="Drosophila 12 Genomes Consortium"/>
            <person name="Clark A.G."/>
            <person name="Eisen M.B."/>
            <person name="Smith D.R."/>
            <person name="Bergman C.M."/>
            <person name="Oliver B."/>
            <person name="Markow T.A."/>
            <person name="Kaufman T.C."/>
            <person name="Kellis M."/>
            <person name="Gelbart W."/>
            <person name="Iyer V.N."/>
            <person name="Pollard D.A."/>
            <person name="Sackton T.B."/>
            <person name="Larracuente A.M."/>
            <person name="Singh N.D."/>
            <person name="Abad J.P."/>
            <person name="Abt D.N."/>
            <person name="Adryan B."/>
            <person name="Aguade M."/>
            <person name="Akashi H."/>
            <person name="Anderson W.W."/>
            <person name="Aquadro C.F."/>
            <person name="Ardell D.H."/>
            <person name="Arguello R."/>
            <person name="Artieri C.G."/>
            <person name="Barbash D.A."/>
            <person name="Barker D."/>
            <person name="Barsanti P."/>
            <person name="Batterham P."/>
            <person name="Batzoglou S."/>
            <person name="Begun D."/>
            <person name="Bhutkar A."/>
            <person name="Blanco E."/>
            <person name="Bosak S.A."/>
            <person name="Bradley R.K."/>
            <person name="Brand A.D."/>
            <person name="Brent M.R."/>
            <person name="Brooks A.N."/>
            <person name="Brown R.H."/>
            <person name="Butlin R.K."/>
            <person name="Caggese C."/>
            <person name="Calvi B.R."/>
            <person name="Bernardo de Carvalho A."/>
            <person name="Caspi A."/>
            <person name="Castrezana S."/>
            <person name="Celniker S.E."/>
            <person name="Chang J.L."/>
            <person name="Chapple C."/>
            <person name="Chatterji S."/>
            <person name="Chinwalla A."/>
            <person name="Civetta A."/>
            <person name="Clifton S.W."/>
            <person name="Comeron J.M."/>
            <person name="Costello J.C."/>
            <person name="Coyne J.A."/>
            <person name="Daub J."/>
            <person name="David R.G."/>
            <person name="Delcher A.L."/>
            <person name="Delehaunty K."/>
            <person name="Do C.B."/>
            <person name="Ebling H."/>
            <person name="Edwards K."/>
            <person name="Eickbush T."/>
            <person name="Evans J.D."/>
            <person name="Filipski A."/>
            <person name="Findeiss S."/>
            <person name="Freyhult E."/>
            <person name="Fulton L."/>
            <person name="Fulton R."/>
            <person name="Garcia A.C."/>
            <person name="Gardiner A."/>
            <person name="Garfield D.A."/>
            <person name="Garvin B.E."/>
            <person name="Gibson G."/>
            <person name="Gilbert D."/>
            <person name="Gnerre S."/>
            <person name="Godfrey J."/>
            <person name="Good R."/>
            <person name="Gotea V."/>
            <person name="Gravely B."/>
            <person name="Greenberg A.J."/>
            <person name="Griffiths-Jones S."/>
            <person name="Gross S."/>
            <person name="Guigo R."/>
            <person name="Gustafson E.A."/>
            <person name="Haerty W."/>
            <person name="Hahn M.W."/>
            <person name="Halligan D.L."/>
            <person name="Halpern A.L."/>
            <person name="Halter G.M."/>
            <person name="Han M.V."/>
            <person name="Heger A."/>
            <person name="Hillier L."/>
            <person name="Hinrichs A.S."/>
            <person name="Holmes I."/>
            <person name="Hoskins R.A."/>
            <person name="Hubisz M.J."/>
            <person name="Hultmark D."/>
            <person name="Huntley M.A."/>
            <person name="Jaffe D.B."/>
            <person name="Jagadeeshan S."/>
            <person name="Jeck W.R."/>
            <person name="Johnson J."/>
            <person name="Jones C.D."/>
            <person name="Jordan W.C."/>
            <person name="Karpen G.H."/>
            <person name="Kataoka E."/>
            <person name="Keightley P.D."/>
            <person name="Kheradpour P."/>
            <person name="Kirkness E.F."/>
            <person name="Koerich L.B."/>
            <person name="Kristiansen K."/>
            <person name="Kudrna D."/>
            <person name="Kulathinal R.J."/>
            <person name="Kumar S."/>
            <person name="Kwok R."/>
            <person name="Lander E."/>
            <person name="Langley C.H."/>
            <person name="Lapoint R."/>
            <person name="Lazzaro B.P."/>
            <person name="Lee S.J."/>
            <person name="Levesque L."/>
            <person name="Li R."/>
            <person name="Lin C.F."/>
            <person name="Lin M.F."/>
            <person name="Lindblad-Toh K."/>
            <person name="Llopart A."/>
            <person name="Long M."/>
            <person name="Low L."/>
            <person name="Lozovsky E."/>
            <person name="Lu J."/>
            <person name="Luo M."/>
            <person name="Machado C.A."/>
            <person name="Makalowski W."/>
            <person name="Marzo M."/>
            <person name="Matsuda M."/>
            <person name="Matzkin L."/>
            <person name="McAllister B."/>
            <person name="McBride C.S."/>
            <person name="McKernan B."/>
            <person name="McKernan K."/>
            <person name="Mendez-Lago M."/>
            <person name="Minx P."/>
            <person name="Mollenhauer M.U."/>
            <person name="Montooth K."/>
            <person name="Mount S.M."/>
            <person name="Mu X."/>
            <person name="Myers E."/>
            <person name="Negre B."/>
            <person name="Newfeld S."/>
            <person name="Nielsen R."/>
            <person name="Noor M.A."/>
            <person name="O'Grady P."/>
            <person name="Pachter L."/>
            <person name="Papaceit M."/>
            <person name="Parisi M.J."/>
            <person name="Parisi M."/>
            <person name="Parts L."/>
            <person name="Pedersen J.S."/>
            <person name="Pesole G."/>
            <person name="Phillippy A.M."/>
            <person name="Ponting C.P."/>
            <person name="Pop M."/>
            <person name="Porcelli D."/>
            <person name="Powell J.R."/>
            <person name="Prohaska S."/>
            <person name="Pruitt K."/>
            <person name="Puig M."/>
            <person name="Quesneville H."/>
            <person name="Ram K.R."/>
            <person name="Rand D."/>
            <person name="Rasmussen M.D."/>
            <person name="Reed L.K."/>
            <person name="Reenan R."/>
            <person name="Reily A."/>
            <person name="Remington K.A."/>
            <person name="Rieger T.T."/>
            <person name="Ritchie M.G."/>
            <person name="Robin C."/>
            <person name="Rogers Y.H."/>
            <person name="Rohde C."/>
            <person name="Rozas J."/>
            <person name="Rubenfield M.J."/>
            <person name="Ruiz A."/>
            <person name="Russo S."/>
            <person name="Salzberg S.L."/>
            <person name="Sanchez-Gracia A."/>
            <person name="Saranga D.J."/>
            <person name="Sato H."/>
            <person name="Schaeffer S.W."/>
            <person name="Schatz M.C."/>
            <person name="Schlenke T."/>
            <person name="Schwartz R."/>
            <person name="Segarra C."/>
            <person name="Singh R.S."/>
            <person name="Sirot L."/>
            <person name="Sirota M."/>
            <person name="Sisneros N.B."/>
            <person name="Smith C.D."/>
            <person name="Smith T.F."/>
            <person name="Spieth J."/>
            <person name="Stage D.E."/>
            <person name="Stark A."/>
            <person name="Stephan W."/>
            <person name="Strausberg R.L."/>
            <person name="Strempel S."/>
            <person name="Sturgill D."/>
            <person name="Sutton G."/>
            <person name="Sutton G.G."/>
            <person name="Tao W."/>
            <person name="Teichmann S."/>
            <person name="Tobari Y.N."/>
            <person name="Tomimura Y."/>
            <person name="Tsolas J.M."/>
            <person name="Valente V.L."/>
            <person name="Venter E."/>
            <person name="Venter J.C."/>
            <person name="Vicario S."/>
            <person name="Vieira F.G."/>
            <person name="Vilella A.J."/>
            <person name="Villasante A."/>
            <person name="Walenz B."/>
            <person name="Wang J."/>
            <person name="Wasserman M."/>
            <person name="Watts T."/>
            <person name="Wilson D."/>
            <person name="Wilson R.K."/>
            <person name="Wing R.A."/>
            <person name="Wolfner M.F."/>
            <person name="Wong A."/>
            <person name="Wong G.K."/>
            <person name="Wu C.I."/>
            <person name="Wu G."/>
            <person name="Yamamoto D."/>
            <person name="Yang H.P."/>
            <person name="Yang S.P."/>
            <person name="Yorke J.A."/>
            <person name="Yoshida K."/>
            <person name="Zdobnov E."/>
            <person name="Zhang P."/>
            <person name="Zhang Y."/>
            <person name="Zimin A.V."/>
            <person name="Baldwin J."/>
            <person name="Abdouelleil A."/>
            <person name="Abdulkadir J."/>
            <person name="Abebe A."/>
            <person name="Abera B."/>
            <person name="Abreu J."/>
            <person name="Acer S.C."/>
            <person name="Aftuck L."/>
            <person name="Alexander A."/>
            <person name="An P."/>
            <person name="Anderson E."/>
            <person name="Anderson S."/>
            <person name="Arachi H."/>
            <person name="Azer M."/>
            <person name="Bachantsang P."/>
            <person name="Barry A."/>
            <person name="Bayul T."/>
            <person name="Berlin A."/>
            <person name="Bessette D."/>
            <person name="Bloom T."/>
            <person name="Blye J."/>
            <person name="Boguslavskiy L."/>
            <person name="Bonnet C."/>
            <person name="Boukhgalter B."/>
            <person name="Bourzgui I."/>
            <person name="Brown A."/>
            <person name="Cahill P."/>
            <person name="Channer S."/>
            <person name="Cheshatsang Y."/>
            <person name="Chuda L."/>
            <person name="Citroen M."/>
            <person name="Collymore A."/>
            <person name="Cooke P."/>
            <person name="Costello M."/>
            <person name="D'Aco K."/>
            <person name="Daza R."/>
            <person name="De Haan G."/>
            <person name="DeGray S."/>
            <person name="DeMaso C."/>
            <person name="Dhargay N."/>
            <person name="Dooley K."/>
            <person name="Dooley E."/>
            <person name="Doricent M."/>
            <person name="Dorje P."/>
            <person name="Dorjee K."/>
            <person name="Dupes A."/>
            <person name="Elong R."/>
            <person name="Falk J."/>
            <person name="Farina A."/>
            <person name="Faro S."/>
            <person name="Ferguson D."/>
            <person name="Fisher S."/>
            <person name="Foley C.D."/>
            <person name="Franke A."/>
            <person name="Friedrich D."/>
            <person name="Gadbois L."/>
            <person name="Gearin G."/>
            <person name="Gearin C.R."/>
            <person name="Giannoukos G."/>
            <person name="Goode T."/>
            <person name="Graham J."/>
            <person name="Grandbois E."/>
            <person name="Grewal S."/>
            <person name="Gyaltsen K."/>
            <person name="Hafez N."/>
            <person name="Hagos B."/>
            <person name="Hall J."/>
            <person name="Henson C."/>
            <person name="Hollinger A."/>
            <person name="Honan T."/>
            <person name="Huard M.D."/>
            <person name="Hughes L."/>
            <person name="Hurhula B."/>
            <person name="Husby M.E."/>
            <person name="Kamat A."/>
            <person name="Kanga B."/>
            <person name="Kashin S."/>
            <person name="Khazanovich D."/>
            <person name="Kisner P."/>
            <person name="Lance K."/>
            <person name="Lara M."/>
            <person name="Lee W."/>
            <person name="Lennon N."/>
            <person name="Letendre F."/>
            <person name="LeVine R."/>
            <person name="Lipovsky A."/>
            <person name="Liu X."/>
            <person name="Liu J."/>
            <person name="Liu S."/>
            <person name="Lokyitsang T."/>
            <person name="Lokyitsang Y."/>
            <person name="Lubonja R."/>
            <person name="Lui A."/>
            <person name="MacDonald P."/>
            <person name="Magnisalis V."/>
            <person name="Maru K."/>
            <person name="Matthews C."/>
            <person name="McCusker W."/>
            <person name="McDonough S."/>
            <person name="Mehta T."/>
            <person name="Meldrim J."/>
            <person name="Meneus L."/>
            <person name="Mihai O."/>
            <person name="Mihalev A."/>
            <person name="Mihova T."/>
            <person name="Mittelman R."/>
            <person name="Mlenga V."/>
            <person name="Montmayeur A."/>
            <person name="Mulrain L."/>
            <person name="Navidi A."/>
            <person name="Naylor J."/>
            <person name="Negash T."/>
            <person name="Nguyen T."/>
            <person name="Nguyen N."/>
            <person name="Nicol R."/>
            <person name="Norbu C."/>
            <person name="Norbu N."/>
            <person name="Novod N."/>
            <person name="O'Neill B."/>
            <person name="Osman S."/>
            <person name="Markiewicz E."/>
            <person name="Oyono O.L."/>
            <person name="Patti C."/>
            <person name="Phunkhang P."/>
            <person name="Pierre F."/>
            <person name="Priest M."/>
            <person name="Raghuraman S."/>
            <person name="Rege F."/>
            <person name="Reyes R."/>
            <person name="Rise C."/>
            <person name="Rogov P."/>
            <person name="Ross K."/>
            <person name="Ryan E."/>
            <person name="Settipalli S."/>
            <person name="Shea T."/>
            <person name="Sherpa N."/>
            <person name="Shi L."/>
            <person name="Shih D."/>
            <person name="Sparrow T."/>
            <person name="Spaulding J."/>
            <person name="Stalker J."/>
            <person name="Stange-Thomann N."/>
            <person name="Stavropoulos S."/>
            <person name="Stone C."/>
            <person name="Strader C."/>
            <person name="Tesfaye S."/>
            <person name="Thomson T."/>
            <person name="Thoulutsang Y."/>
            <person name="Thoulutsang D."/>
            <person name="Topham K."/>
            <person name="Topping I."/>
            <person name="Tsamla T."/>
            <person name="Vassiliev H."/>
            <person name="Vo A."/>
            <person name="Wangchuk T."/>
            <person name="Wangdi T."/>
            <person name="Weiand M."/>
            <person name="Wilkinson J."/>
            <person name="Wilson A."/>
            <person name="Yadav S."/>
            <person name="Young G."/>
            <person name="Yu Q."/>
            <person name="Zembek L."/>
            <person name="Zhong D."/>
            <person name="Zimmer A."/>
            <person name="Zwirko Z."/>
            <person name="Jaffe D.B."/>
            <person name="Alvarez P."/>
            <person name="Brockman W."/>
            <person name="Butler J."/>
            <person name="Chin C."/>
            <person name="Gnerre S."/>
            <person name="Grabherr M."/>
            <person name="Kleber M."/>
            <person name="Mauceli E."/>
            <person name="MacCallum I."/>
        </authorList>
    </citation>
    <scope>NUCLEOTIDE SEQUENCE [LARGE SCALE GENOMIC DNA]</scope>
    <source>
        <strain evidence="3">Rob3c / Tucson 14021-0248.25</strain>
    </source>
</reference>